<evidence type="ECO:0000256" key="1">
    <source>
        <dbReference type="SAM" id="Phobius"/>
    </source>
</evidence>
<keyword evidence="3" id="KW-1185">Reference proteome</keyword>
<gene>
    <name evidence="2" type="ORF">NZH93_29675</name>
</gene>
<organism evidence="2 3">
    <name type="scientific">Umezawaea endophytica</name>
    <dbReference type="NCBI Taxonomy" id="1654476"/>
    <lineage>
        <taxon>Bacteria</taxon>
        <taxon>Bacillati</taxon>
        <taxon>Actinomycetota</taxon>
        <taxon>Actinomycetes</taxon>
        <taxon>Pseudonocardiales</taxon>
        <taxon>Pseudonocardiaceae</taxon>
        <taxon>Umezawaea</taxon>
    </lineage>
</organism>
<comment type="caution">
    <text evidence="2">The sequence shown here is derived from an EMBL/GenBank/DDBJ whole genome shotgun (WGS) entry which is preliminary data.</text>
</comment>
<reference evidence="2" key="1">
    <citation type="submission" date="2022-08" db="EMBL/GenBank/DDBJ databases">
        <authorList>
            <person name="Tistechok S."/>
            <person name="Samborskyy M."/>
            <person name="Roman I."/>
        </authorList>
    </citation>
    <scope>NUCLEOTIDE SEQUENCE</scope>
    <source>
        <strain evidence="2">DSM 103496</strain>
    </source>
</reference>
<sequence length="135" mass="14560">MPVMVNGSGRDVLGHIVERWPVWFGQASGLPAAIEVDADAPPPRRGPVDLLLSKSLWLVVMALLWGGLAVGMVGVPVWAFRARLESAELFLVGVPLALVVMPLLFITIGYTYAVAKRAERWRVAATSGGTRRSGR</sequence>
<feature type="transmembrane region" description="Helical" evidence="1">
    <location>
        <begin position="55"/>
        <end position="78"/>
    </location>
</feature>
<proteinExistence type="predicted"/>
<evidence type="ECO:0000313" key="3">
    <source>
        <dbReference type="Proteomes" id="UP001141259"/>
    </source>
</evidence>
<dbReference type="AlphaFoldDB" id="A0A9X2VRU3"/>
<dbReference type="RefSeq" id="WP_259626535.1">
    <property type="nucleotide sequence ID" value="NZ_JANYMP010000016.1"/>
</dbReference>
<protein>
    <submittedName>
        <fullName evidence="2">Uncharacterized protein</fullName>
    </submittedName>
</protein>
<accession>A0A9X2VRU3</accession>
<evidence type="ECO:0000313" key="2">
    <source>
        <dbReference type="EMBL" id="MCS7481044.1"/>
    </source>
</evidence>
<dbReference type="Proteomes" id="UP001141259">
    <property type="component" value="Unassembled WGS sequence"/>
</dbReference>
<dbReference type="EMBL" id="JANYMP010000016">
    <property type="protein sequence ID" value="MCS7481044.1"/>
    <property type="molecule type" value="Genomic_DNA"/>
</dbReference>
<name>A0A9X2VRU3_9PSEU</name>
<keyword evidence="1" id="KW-1133">Transmembrane helix</keyword>
<keyword evidence="1" id="KW-0812">Transmembrane</keyword>
<feature type="transmembrane region" description="Helical" evidence="1">
    <location>
        <begin position="90"/>
        <end position="113"/>
    </location>
</feature>
<keyword evidence="1" id="KW-0472">Membrane</keyword>